<evidence type="ECO:0000313" key="1">
    <source>
        <dbReference type="Proteomes" id="UP000887576"/>
    </source>
</evidence>
<accession>A0AC34R6I1</accession>
<evidence type="ECO:0000313" key="2">
    <source>
        <dbReference type="WBParaSite" id="JU765_v2.g3852.t1"/>
    </source>
</evidence>
<reference evidence="2" key="1">
    <citation type="submission" date="2022-11" db="UniProtKB">
        <authorList>
            <consortium name="WormBaseParasite"/>
        </authorList>
    </citation>
    <scope>IDENTIFICATION</scope>
</reference>
<name>A0AC34R6I1_9BILA</name>
<sequence length="314" mass="34116">VRLQSCEFSPFFEFIGFDANAQTLILFGIGCFLIVLLTVCSITLCWQKLCSRNRPKRASSATSSKFNSSSDTIVTAPSTHWSTIRSPKFVAVGMPMSGSASATNIANSVIRTQPKMGLIGHPGCATLRMPCQRTVPQQIHQPRTTAIRLPSDFQGSAYCTLNRHYEEIPVNYALPPSGMPTSISYNPILLRGSPSSNHFDDSTMTRNFLDRIAQNAERKPPPNCRPPPPPRSTVSTDELDNSSVDAEIEVINQKHLSLSPPNSRQSEFGGRESGYGTGPSRLWNVQSPKAPPRSSSKGPSHSGSSVENSPPALT</sequence>
<organism evidence="1 2">
    <name type="scientific">Panagrolaimus sp. JU765</name>
    <dbReference type="NCBI Taxonomy" id="591449"/>
    <lineage>
        <taxon>Eukaryota</taxon>
        <taxon>Metazoa</taxon>
        <taxon>Ecdysozoa</taxon>
        <taxon>Nematoda</taxon>
        <taxon>Chromadorea</taxon>
        <taxon>Rhabditida</taxon>
        <taxon>Tylenchina</taxon>
        <taxon>Panagrolaimomorpha</taxon>
        <taxon>Panagrolaimoidea</taxon>
        <taxon>Panagrolaimidae</taxon>
        <taxon>Panagrolaimus</taxon>
    </lineage>
</organism>
<dbReference type="Proteomes" id="UP000887576">
    <property type="component" value="Unplaced"/>
</dbReference>
<proteinExistence type="predicted"/>
<dbReference type="WBParaSite" id="JU765_v2.g3852.t1">
    <property type="protein sequence ID" value="JU765_v2.g3852.t1"/>
    <property type="gene ID" value="JU765_v2.g3852"/>
</dbReference>
<protein>
    <submittedName>
        <fullName evidence="2">Uncharacterized protein</fullName>
    </submittedName>
</protein>